<gene>
    <name evidence="1" type="ORF">GOP47_0024166</name>
</gene>
<name>A0A9D4Z6M3_ADICA</name>
<organism evidence="1 2">
    <name type="scientific">Adiantum capillus-veneris</name>
    <name type="common">Maidenhair fern</name>
    <dbReference type="NCBI Taxonomy" id="13818"/>
    <lineage>
        <taxon>Eukaryota</taxon>
        <taxon>Viridiplantae</taxon>
        <taxon>Streptophyta</taxon>
        <taxon>Embryophyta</taxon>
        <taxon>Tracheophyta</taxon>
        <taxon>Polypodiopsida</taxon>
        <taxon>Polypodiidae</taxon>
        <taxon>Polypodiales</taxon>
        <taxon>Pteridineae</taxon>
        <taxon>Pteridaceae</taxon>
        <taxon>Vittarioideae</taxon>
        <taxon>Adiantum</taxon>
    </lineage>
</organism>
<reference evidence="1" key="1">
    <citation type="submission" date="2021-01" db="EMBL/GenBank/DDBJ databases">
        <title>Adiantum capillus-veneris genome.</title>
        <authorList>
            <person name="Fang Y."/>
            <person name="Liao Q."/>
        </authorList>
    </citation>
    <scope>NUCLEOTIDE SEQUENCE</scope>
    <source>
        <strain evidence="1">H3</strain>
        <tissue evidence="1">Leaf</tissue>
    </source>
</reference>
<keyword evidence="2" id="KW-1185">Reference proteome</keyword>
<accession>A0A9D4Z6M3</accession>
<comment type="caution">
    <text evidence="1">The sequence shown here is derived from an EMBL/GenBank/DDBJ whole genome shotgun (WGS) entry which is preliminary data.</text>
</comment>
<evidence type="ECO:0000313" key="2">
    <source>
        <dbReference type="Proteomes" id="UP000886520"/>
    </source>
</evidence>
<sequence>MQRRSDKPEASHLVLARHYIKIHIYLLRLLPFLAPHPRLSSDPLSCTSRNTAYTPMSQPSPSLPSLTVSLTFSSTCLLPSLPSLLHLFTCPSFGHSDCKDLHVCNSCIHMYAHLWLP</sequence>
<dbReference type="EMBL" id="JABFUD020000023">
    <property type="protein sequence ID" value="KAI5061661.1"/>
    <property type="molecule type" value="Genomic_DNA"/>
</dbReference>
<dbReference type="AlphaFoldDB" id="A0A9D4Z6M3"/>
<proteinExistence type="predicted"/>
<protein>
    <submittedName>
        <fullName evidence="1">Uncharacterized protein</fullName>
    </submittedName>
</protein>
<evidence type="ECO:0000313" key="1">
    <source>
        <dbReference type="EMBL" id="KAI5061661.1"/>
    </source>
</evidence>
<dbReference type="Proteomes" id="UP000886520">
    <property type="component" value="Chromosome 23"/>
</dbReference>